<sequence>MPNLRHKSHSVAHASSMLSAASEPVRSEGEKDVINEDSSLPLSVAGDGSIPEAQAEKVTSPLAAQEGLVADEADQNAVMQPETVQKCYRAAADTLFLLTCWLLWKERNARVFDHIARTVDNLVEQIKEEIVMWTKAGLFLAPE</sequence>
<keyword evidence="3" id="KW-1185">Reference proteome</keyword>
<feature type="compositionally biased region" description="Basic and acidic residues" evidence="1">
    <location>
        <begin position="25"/>
        <end position="34"/>
    </location>
</feature>
<dbReference type="EnsemblPlants" id="LPERR11G13940.1">
    <property type="protein sequence ID" value="LPERR11G13940.1"/>
    <property type="gene ID" value="LPERR11G13940"/>
</dbReference>
<protein>
    <submittedName>
        <fullName evidence="2">Uncharacterized protein</fullName>
    </submittedName>
</protein>
<evidence type="ECO:0000256" key="1">
    <source>
        <dbReference type="SAM" id="MobiDB-lite"/>
    </source>
</evidence>
<evidence type="ECO:0000313" key="2">
    <source>
        <dbReference type="EnsemblPlants" id="LPERR11G13940.1"/>
    </source>
</evidence>
<reference evidence="2" key="3">
    <citation type="submission" date="2015-04" db="UniProtKB">
        <authorList>
            <consortium name="EnsemblPlants"/>
        </authorList>
    </citation>
    <scope>IDENTIFICATION</scope>
</reference>
<evidence type="ECO:0000313" key="3">
    <source>
        <dbReference type="Proteomes" id="UP000032180"/>
    </source>
</evidence>
<reference evidence="3" key="2">
    <citation type="submission" date="2013-12" db="EMBL/GenBank/DDBJ databases">
        <authorList>
            <person name="Yu Y."/>
            <person name="Lee S."/>
            <person name="de Baynast K."/>
            <person name="Wissotski M."/>
            <person name="Liu L."/>
            <person name="Talag J."/>
            <person name="Goicoechea J."/>
            <person name="Angelova A."/>
            <person name="Jetty R."/>
            <person name="Kudrna D."/>
            <person name="Golser W."/>
            <person name="Rivera L."/>
            <person name="Zhang J."/>
            <person name="Wing R."/>
        </authorList>
    </citation>
    <scope>NUCLEOTIDE SEQUENCE</scope>
</reference>
<organism evidence="2 3">
    <name type="scientific">Leersia perrieri</name>
    <dbReference type="NCBI Taxonomy" id="77586"/>
    <lineage>
        <taxon>Eukaryota</taxon>
        <taxon>Viridiplantae</taxon>
        <taxon>Streptophyta</taxon>
        <taxon>Embryophyta</taxon>
        <taxon>Tracheophyta</taxon>
        <taxon>Spermatophyta</taxon>
        <taxon>Magnoliopsida</taxon>
        <taxon>Liliopsida</taxon>
        <taxon>Poales</taxon>
        <taxon>Poaceae</taxon>
        <taxon>BOP clade</taxon>
        <taxon>Oryzoideae</taxon>
        <taxon>Oryzeae</taxon>
        <taxon>Oryzinae</taxon>
        <taxon>Leersia</taxon>
    </lineage>
</organism>
<feature type="compositionally biased region" description="Basic residues" evidence="1">
    <location>
        <begin position="1"/>
        <end position="10"/>
    </location>
</feature>
<reference evidence="2 3" key="1">
    <citation type="submission" date="2012-08" db="EMBL/GenBank/DDBJ databases">
        <title>Oryza genome evolution.</title>
        <authorList>
            <person name="Wing R.A."/>
        </authorList>
    </citation>
    <scope>NUCLEOTIDE SEQUENCE</scope>
</reference>
<name>A0A0D9XTB7_9ORYZ</name>
<feature type="region of interest" description="Disordered" evidence="1">
    <location>
        <begin position="1"/>
        <end position="57"/>
    </location>
</feature>
<dbReference type="Gramene" id="LPERR11G13940.1">
    <property type="protein sequence ID" value="LPERR11G13940.1"/>
    <property type="gene ID" value="LPERR11G13940"/>
</dbReference>
<dbReference type="AlphaFoldDB" id="A0A0D9XTB7"/>
<dbReference type="HOGENOM" id="CLU_1808982_0_0_1"/>
<accession>A0A0D9XTB7</accession>
<dbReference type="Proteomes" id="UP000032180">
    <property type="component" value="Chromosome 11"/>
</dbReference>
<proteinExistence type="predicted"/>